<name>X1LJH0_9ZZZZ</name>
<dbReference type="AlphaFoldDB" id="X1LJH0"/>
<evidence type="ECO:0000313" key="1">
    <source>
        <dbReference type="EMBL" id="GAI02515.1"/>
    </source>
</evidence>
<gene>
    <name evidence="1" type="ORF">S06H3_22721</name>
</gene>
<organism evidence="1">
    <name type="scientific">marine sediment metagenome</name>
    <dbReference type="NCBI Taxonomy" id="412755"/>
    <lineage>
        <taxon>unclassified sequences</taxon>
        <taxon>metagenomes</taxon>
        <taxon>ecological metagenomes</taxon>
    </lineage>
</organism>
<protein>
    <submittedName>
        <fullName evidence="1">Uncharacterized protein</fullName>
    </submittedName>
</protein>
<feature type="non-terminal residue" evidence="1">
    <location>
        <position position="117"/>
    </location>
</feature>
<dbReference type="EMBL" id="BARV01012200">
    <property type="protein sequence ID" value="GAI02515.1"/>
    <property type="molecule type" value="Genomic_DNA"/>
</dbReference>
<accession>X1LJH0</accession>
<comment type="caution">
    <text evidence="1">The sequence shown here is derived from an EMBL/GenBank/DDBJ whole genome shotgun (WGS) entry which is preliminary data.</text>
</comment>
<reference evidence="1" key="1">
    <citation type="journal article" date="2014" name="Front. Microbiol.">
        <title>High frequency of phylogenetically diverse reductive dehalogenase-homologous genes in deep subseafloor sedimentary metagenomes.</title>
        <authorList>
            <person name="Kawai M."/>
            <person name="Futagami T."/>
            <person name="Toyoda A."/>
            <person name="Takaki Y."/>
            <person name="Nishi S."/>
            <person name="Hori S."/>
            <person name="Arai W."/>
            <person name="Tsubouchi T."/>
            <person name="Morono Y."/>
            <person name="Uchiyama I."/>
            <person name="Ito T."/>
            <person name="Fujiyama A."/>
            <person name="Inagaki F."/>
            <person name="Takami H."/>
        </authorList>
    </citation>
    <scope>NUCLEOTIDE SEQUENCE</scope>
    <source>
        <strain evidence="1">Expedition CK06-06</strain>
    </source>
</reference>
<proteinExistence type="predicted"/>
<sequence>MKIEDKMALAEKELIEQRTRFEDCKKELNGLIKERARLGASATLDNEKDRKRVVEIDSQRNKLRSELEIYPDILREVEAKIEGLKKEKIAGILKKNLIEQKKAAGEVERLSDELGTL</sequence>